<feature type="region of interest" description="Disordered" evidence="4">
    <location>
        <begin position="1"/>
        <end position="37"/>
    </location>
</feature>
<dbReference type="SUPFAM" id="SSF57016">
    <property type="entry name" value="Plant lectins/antimicrobial peptides"/>
    <property type="match status" value="2"/>
</dbReference>
<dbReference type="EMBL" id="MCFJ01000015">
    <property type="protein sequence ID" value="ORY58809.1"/>
    <property type="molecule type" value="Genomic_DNA"/>
</dbReference>
<dbReference type="InParanoid" id="A0A1Y2DHU3"/>
<comment type="caution">
    <text evidence="3">Lacks conserved residue(s) required for the propagation of feature annotation.</text>
</comment>
<dbReference type="InterPro" id="IPR036861">
    <property type="entry name" value="Endochitinase-like_sf"/>
</dbReference>
<feature type="compositionally biased region" description="Polar residues" evidence="4">
    <location>
        <begin position="14"/>
        <end position="35"/>
    </location>
</feature>
<dbReference type="STRING" id="1141098.A0A1Y2DHU3"/>
<dbReference type="Proteomes" id="UP000193689">
    <property type="component" value="Unassembled WGS sequence"/>
</dbReference>
<proteinExistence type="predicted"/>
<organism evidence="6 7">
    <name type="scientific">Pseudomassariella vexata</name>
    <dbReference type="NCBI Taxonomy" id="1141098"/>
    <lineage>
        <taxon>Eukaryota</taxon>
        <taxon>Fungi</taxon>
        <taxon>Dikarya</taxon>
        <taxon>Ascomycota</taxon>
        <taxon>Pezizomycotina</taxon>
        <taxon>Sordariomycetes</taxon>
        <taxon>Xylariomycetidae</taxon>
        <taxon>Amphisphaeriales</taxon>
        <taxon>Pseudomassariaceae</taxon>
        <taxon>Pseudomassariella</taxon>
    </lineage>
</organism>
<keyword evidence="1 3" id="KW-0147">Chitin-binding</keyword>
<name>A0A1Y2DHU3_9PEZI</name>
<feature type="non-terminal residue" evidence="6">
    <location>
        <position position="1"/>
    </location>
</feature>
<dbReference type="InterPro" id="IPR001002">
    <property type="entry name" value="Chitin-bd_1"/>
</dbReference>
<feature type="compositionally biased region" description="Basic and acidic residues" evidence="4">
    <location>
        <begin position="1"/>
        <end position="10"/>
    </location>
</feature>
<gene>
    <name evidence="6" type="ORF">BCR38DRAFT_352710</name>
</gene>
<dbReference type="PANTHER" id="PTHR47849:SF8">
    <property type="entry name" value="LECTIN"/>
    <property type="match status" value="1"/>
</dbReference>
<sequence length="213" mass="21539">SETDLPELRRRQIVSDTANLPSRATVHSTTYSGVPTCTPKPWGSGDTVASTTTIKSVTKSTYTTEIVLASMGVSSSSSSSSLVSLSSSSPMSSSSSAAPSASSNPSTPGRCGADFGGITCASSAYGDCCSEYGYCGDTTAHCSTGCQTAFGTFSELGPVVFTDSTCSSNSDPEGATFLGSAFGDCCSEWDYCGSTNAYCGTGCQLAFGSCTES</sequence>
<dbReference type="SMART" id="SM00270">
    <property type="entry name" value="ChtBD1"/>
    <property type="match status" value="2"/>
</dbReference>
<dbReference type="GO" id="GO:0008061">
    <property type="term" value="F:chitin binding"/>
    <property type="evidence" value="ECO:0007669"/>
    <property type="project" value="UniProtKB-UniRule"/>
</dbReference>
<dbReference type="PROSITE" id="PS50941">
    <property type="entry name" value="CHIT_BIND_I_2"/>
    <property type="match status" value="2"/>
</dbReference>
<evidence type="ECO:0000256" key="3">
    <source>
        <dbReference type="PROSITE-ProRule" id="PRU00261"/>
    </source>
</evidence>
<evidence type="ECO:0000313" key="7">
    <source>
        <dbReference type="Proteomes" id="UP000193689"/>
    </source>
</evidence>
<dbReference type="PANTHER" id="PTHR47849">
    <property type="entry name" value="CHITIN-BINDING LECTIN 1"/>
    <property type="match status" value="1"/>
</dbReference>
<comment type="caution">
    <text evidence="6">The sequence shown here is derived from an EMBL/GenBank/DDBJ whole genome shotgun (WGS) entry which is preliminary data.</text>
</comment>
<dbReference type="Gene3D" id="3.30.60.10">
    <property type="entry name" value="Endochitinase-like"/>
    <property type="match status" value="2"/>
</dbReference>
<evidence type="ECO:0000259" key="5">
    <source>
        <dbReference type="PROSITE" id="PS50941"/>
    </source>
</evidence>
<keyword evidence="2 3" id="KW-1015">Disulfide bond</keyword>
<dbReference type="OrthoDB" id="1193027at2759"/>
<evidence type="ECO:0000256" key="1">
    <source>
        <dbReference type="ARBA" id="ARBA00022669"/>
    </source>
</evidence>
<reference evidence="6 7" key="1">
    <citation type="submission" date="2016-07" db="EMBL/GenBank/DDBJ databases">
        <title>Pervasive Adenine N6-methylation of Active Genes in Fungi.</title>
        <authorList>
            <consortium name="DOE Joint Genome Institute"/>
            <person name="Mondo S.J."/>
            <person name="Dannebaum R.O."/>
            <person name="Kuo R.C."/>
            <person name="Labutti K."/>
            <person name="Haridas S."/>
            <person name="Kuo A."/>
            <person name="Salamov A."/>
            <person name="Ahrendt S.R."/>
            <person name="Lipzen A."/>
            <person name="Sullivan W."/>
            <person name="Andreopoulos W.B."/>
            <person name="Clum A."/>
            <person name="Lindquist E."/>
            <person name="Daum C."/>
            <person name="Ramamoorthy G.K."/>
            <person name="Gryganskyi A."/>
            <person name="Culley D."/>
            <person name="Magnuson J.K."/>
            <person name="James T.Y."/>
            <person name="O'Malley M.A."/>
            <person name="Stajich J.E."/>
            <person name="Spatafora J.W."/>
            <person name="Visel A."/>
            <person name="Grigoriev I.V."/>
        </authorList>
    </citation>
    <scope>NUCLEOTIDE SEQUENCE [LARGE SCALE GENOMIC DNA]</scope>
    <source>
        <strain evidence="6 7">CBS 129021</strain>
    </source>
</reference>
<feature type="disulfide bond" evidence="3">
    <location>
        <begin position="128"/>
        <end position="142"/>
    </location>
</feature>
<feature type="disulfide bond" evidence="3">
    <location>
        <begin position="185"/>
        <end position="199"/>
    </location>
</feature>
<evidence type="ECO:0000256" key="4">
    <source>
        <dbReference type="SAM" id="MobiDB-lite"/>
    </source>
</evidence>
<keyword evidence="7" id="KW-1185">Reference proteome</keyword>
<dbReference type="Pfam" id="PF00187">
    <property type="entry name" value="Chitin_bind_1"/>
    <property type="match status" value="1"/>
</dbReference>
<evidence type="ECO:0000313" key="6">
    <source>
        <dbReference type="EMBL" id="ORY58809.1"/>
    </source>
</evidence>
<dbReference type="RefSeq" id="XP_040711621.1">
    <property type="nucleotide sequence ID" value="XM_040856724.1"/>
</dbReference>
<evidence type="ECO:0000256" key="2">
    <source>
        <dbReference type="ARBA" id="ARBA00023157"/>
    </source>
</evidence>
<feature type="domain" description="Chitin-binding type-1" evidence="5">
    <location>
        <begin position="185"/>
        <end position="212"/>
    </location>
</feature>
<accession>A0A1Y2DHU3</accession>
<dbReference type="GeneID" id="63772936"/>
<protein>
    <recommendedName>
        <fullName evidence="5">Chitin-binding type-1 domain-containing protein</fullName>
    </recommendedName>
</protein>
<feature type="domain" description="Chitin-binding type-1" evidence="5">
    <location>
        <begin position="108"/>
        <end position="168"/>
    </location>
</feature>
<dbReference type="AlphaFoldDB" id="A0A1Y2DHU3"/>